<organism evidence="1 2">
    <name type="scientific">Scortum barcoo</name>
    <name type="common">barcoo grunter</name>
    <dbReference type="NCBI Taxonomy" id="214431"/>
    <lineage>
        <taxon>Eukaryota</taxon>
        <taxon>Metazoa</taxon>
        <taxon>Chordata</taxon>
        <taxon>Craniata</taxon>
        <taxon>Vertebrata</taxon>
        <taxon>Euteleostomi</taxon>
        <taxon>Actinopterygii</taxon>
        <taxon>Neopterygii</taxon>
        <taxon>Teleostei</taxon>
        <taxon>Neoteleostei</taxon>
        <taxon>Acanthomorphata</taxon>
        <taxon>Eupercaria</taxon>
        <taxon>Centrarchiformes</taxon>
        <taxon>Terapontoidei</taxon>
        <taxon>Terapontidae</taxon>
        <taxon>Scortum</taxon>
    </lineage>
</organism>
<gene>
    <name evidence="1" type="ORF">L3Q82_013822</name>
</gene>
<dbReference type="Proteomes" id="UP000831701">
    <property type="component" value="Chromosome 17"/>
</dbReference>
<protein>
    <submittedName>
        <fullName evidence="1">Uncharacterized protein</fullName>
    </submittedName>
</protein>
<keyword evidence="2" id="KW-1185">Reference proteome</keyword>
<comment type="caution">
    <text evidence="1">The sequence shown here is derived from an EMBL/GenBank/DDBJ whole genome shotgun (WGS) entry which is preliminary data.</text>
</comment>
<dbReference type="EMBL" id="CM041547">
    <property type="protein sequence ID" value="KAI3359817.1"/>
    <property type="molecule type" value="Genomic_DNA"/>
</dbReference>
<feature type="non-terminal residue" evidence="1">
    <location>
        <position position="247"/>
    </location>
</feature>
<reference evidence="1" key="1">
    <citation type="submission" date="2022-04" db="EMBL/GenBank/DDBJ databases">
        <title>Jade perch genome.</title>
        <authorList>
            <person name="Chao B."/>
        </authorList>
    </citation>
    <scope>NUCLEOTIDE SEQUENCE</scope>
    <source>
        <strain evidence="1">CB-2022</strain>
    </source>
</reference>
<evidence type="ECO:0000313" key="1">
    <source>
        <dbReference type="EMBL" id="KAI3359817.1"/>
    </source>
</evidence>
<accession>A0ACB8VVT3</accession>
<proteinExistence type="predicted"/>
<evidence type="ECO:0000313" key="2">
    <source>
        <dbReference type="Proteomes" id="UP000831701"/>
    </source>
</evidence>
<feature type="non-terminal residue" evidence="1">
    <location>
        <position position="1"/>
    </location>
</feature>
<sequence>IDNVRETLNNHWINLKKRFEYVKEGIAEDETGSHLDTIYTELYITEGESKGINPQHEVWQLENVFTLKTFHETVIICSDIFKPSNGQDKCLKVLTKGIAGSGKTVCTQKSSLTGQKGVKQHCEDRLLSLFCKLSEESCKMLANELSSTSISLRELDLGNNELKETGVEWLSALLQSSNCYLETLRVSGCLIREEGSIVLASALRSNPSHLDLSYNHPGDSGVKLLSAGLDDPHWRLDTLRLVVLVGV</sequence>
<name>A0ACB8VVT3_9TELE</name>